<feature type="compositionally biased region" description="Basic and acidic residues" evidence="8">
    <location>
        <begin position="733"/>
        <end position="759"/>
    </location>
</feature>
<gene>
    <name evidence="10" type="ORF">I316_00953</name>
</gene>
<dbReference type="GO" id="GO:0006623">
    <property type="term" value="P:protein targeting to vacuole"/>
    <property type="evidence" value="ECO:0007669"/>
    <property type="project" value="TreeGrafter"/>
</dbReference>
<evidence type="ECO:0000256" key="2">
    <source>
        <dbReference type="ARBA" id="ARBA00006613"/>
    </source>
</evidence>
<dbReference type="InterPro" id="IPR016024">
    <property type="entry name" value="ARM-type_fold"/>
</dbReference>
<reference evidence="10 11" key="1">
    <citation type="submission" date="2013-07" db="EMBL/GenBank/DDBJ databases">
        <title>The Genome Sequence of Cryptococcus heveanensis BCC8398.</title>
        <authorList>
            <consortium name="The Broad Institute Genome Sequencing Platform"/>
            <person name="Cuomo C."/>
            <person name="Litvintseva A."/>
            <person name="Chen Y."/>
            <person name="Heitman J."/>
            <person name="Sun S."/>
            <person name="Springer D."/>
            <person name="Dromer F."/>
            <person name="Young S.K."/>
            <person name="Zeng Q."/>
            <person name="Gargeya S."/>
            <person name="Fitzgerald M."/>
            <person name="Abouelleil A."/>
            <person name="Alvarado L."/>
            <person name="Berlin A.M."/>
            <person name="Chapman S.B."/>
            <person name="Dewar J."/>
            <person name="Goldberg J."/>
            <person name="Griggs A."/>
            <person name="Gujja S."/>
            <person name="Hansen M."/>
            <person name="Howarth C."/>
            <person name="Imamovic A."/>
            <person name="Larimer J."/>
            <person name="McCowan C."/>
            <person name="Murphy C."/>
            <person name="Pearson M."/>
            <person name="Priest M."/>
            <person name="Roberts A."/>
            <person name="Saif S."/>
            <person name="Shea T."/>
            <person name="Sykes S."/>
            <person name="Wortman J."/>
            <person name="Nusbaum C."/>
            <person name="Birren B."/>
        </authorList>
    </citation>
    <scope>NUCLEOTIDE SEQUENCE [LARGE SCALE GENOMIC DNA]</scope>
    <source>
        <strain evidence="10 11">BCC8398</strain>
    </source>
</reference>
<evidence type="ECO:0000259" key="9">
    <source>
        <dbReference type="SMART" id="SM01354"/>
    </source>
</evidence>
<dbReference type="PANTHER" id="PTHR22781">
    <property type="entry name" value="DELTA ADAPTIN-RELATED"/>
    <property type="match status" value="1"/>
</dbReference>
<evidence type="ECO:0000313" key="11">
    <source>
        <dbReference type="Proteomes" id="UP000092666"/>
    </source>
</evidence>
<keyword evidence="4" id="KW-0677">Repeat</keyword>
<keyword evidence="3 7" id="KW-0813">Transport</keyword>
<evidence type="ECO:0000256" key="8">
    <source>
        <dbReference type="SAM" id="MobiDB-lite"/>
    </source>
</evidence>
<dbReference type="Gene3D" id="1.25.10.10">
    <property type="entry name" value="Leucine-rich Repeat Variant"/>
    <property type="match status" value="1"/>
</dbReference>
<feature type="region of interest" description="Disordered" evidence="8">
    <location>
        <begin position="696"/>
        <end position="879"/>
    </location>
</feature>
<evidence type="ECO:0000256" key="5">
    <source>
        <dbReference type="ARBA" id="ARBA00022927"/>
    </source>
</evidence>
<proteinExistence type="inferred from homology"/>
<feature type="compositionally biased region" description="Acidic residues" evidence="8">
    <location>
        <begin position="704"/>
        <end position="715"/>
    </location>
</feature>
<evidence type="ECO:0000256" key="6">
    <source>
        <dbReference type="ARBA" id="ARBA00023136"/>
    </source>
</evidence>
<feature type="compositionally biased region" description="Basic and acidic residues" evidence="8">
    <location>
        <begin position="921"/>
        <end position="930"/>
    </location>
</feature>
<dbReference type="InterPro" id="IPR017105">
    <property type="entry name" value="AP3_complex_dsu"/>
</dbReference>
<keyword evidence="6" id="KW-0472">Membrane</keyword>
<dbReference type="InterPro" id="IPR011989">
    <property type="entry name" value="ARM-like"/>
</dbReference>
<evidence type="ECO:0000256" key="1">
    <source>
        <dbReference type="ARBA" id="ARBA00004308"/>
    </source>
</evidence>
<dbReference type="InterPro" id="IPR010474">
    <property type="entry name" value="AP3D_dom_metazoa"/>
</dbReference>
<feature type="compositionally biased region" description="Basic and acidic residues" evidence="8">
    <location>
        <begin position="839"/>
        <end position="851"/>
    </location>
</feature>
<dbReference type="Proteomes" id="UP000092666">
    <property type="component" value="Unassembled WGS sequence"/>
</dbReference>
<feature type="compositionally biased region" description="Basic residues" evidence="8">
    <location>
        <begin position="827"/>
        <end position="838"/>
    </location>
</feature>
<dbReference type="Pfam" id="PF01602">
    <property type="entry name" value="Adaptin_N"/>
    <property type="match status" value="1"/>
</dbReference>
<dbReference type="STRING" id="1296120.A0A1B9H194"/>
<dbReference type="PIRSF" id="PIRSF037092">
    <property type="entry name" value="AP3_complex_delta"/>
    <property type="match status" value="1"/>
</dbReference>
<feature type="domain" description="AP-3 complex subunit delta" evidence="9">
    <location>
        <begin position="752"/>
        <end position="862"/>
    </location>
</feature>
<dbReference type="PANTHER" id="PTHR22781:SF12">
    <property type="entry name" value="AP-3 COMPLEX SUBUNIT DELTA-1"/>
    <property type="match status" value="1"/>
</dbReference>
<dbReference type="SMART" id="SM01354">
    <property type="entry name" value="BLVR"/>
    <property type="match status" value="1"/>
</dbReference>
<keyword evidence="7" id="KW-0333">Golgi apparatus</keyword>
<dbReference type="InterPro" id="IPR002553">
    <property type="entry name" value="Clathrin/coatomer_adapt-like_N"/>
</dbReference>
<comment type="subcellular location">
    <subcellularLocation>
        <location evidence="1">Endomembrane system</location>
    </subcellularLocation>
    <subcellularLocation>
        <location evidence="7">Golgi apparatus</location>
    </subcellularLocation>
</comment>
<feature type="region of interest" description="Disordered" evidence="8">
    <location>
        <begin position="628"/>
        <end position="652"/>
    </location>
</feature>
<evidence type="ECO:0000256" key="4">
    <source>
        <dbReference type="ARBA" id="ARBA00022737"/>
    </source>
</evidence>
<dbReference type="GO" id="GO:0010008">
    <property type="term" value="C:endosome membrane"/>
    <property type="evidence" value="ECO:0007669"/>
    <property type="project" value="TreeGrafter"/>
</dbReference>
<dbReference type="AlphaFoldDB" id="A0A1B9H194"/>
<keyword evidence="5 7" id="KW-0653">Protein transport</keyword>
<dbReference type="GO" id="GO:0006896">
    <property type="term" value="P:Golgi to vacuole transport"/>
    <property type="evidence" value="ECO:0007669"/>
    <property type="project" value="TreeGrafter"/>
</dbReference>
<name>A0A1B9H194_9TREE</name>
<evidence type="ECO:0000256" key="7">
    <source>
        <dbReference type="PIRNR" id="PIRNR037092"/>
    </source>
</evidence>
<organism evidence="10 11">
    <name type="scientific">Kwoniella heveanensis BCC8398</name>
    <dbReference type="NCBI Taxonomy" id="1296120"/>
    <lineage>
        <taxon>Eukaryota</taxon>
        <taxon>Fungi</taxon>
        <taxon>Dikarya</taxon>
        <taxon>Basidiomycota</taxon>
        <taxon>Agaricomycotina</taxon>
        <taxon>Tremellomycetes</taxon>
        <taxon>Tremellales</taxon>
        <taxon>Cryptococcaceae</taxon>
        <taxon>Kwoniella</taxon>
    </lineage>
</organism>
<protein>
    <recommendedName>
        <fullName evidence="7">AP-3 complex subunit delta</fullName>
    </recommendedName>
</protein>
<sequence>MFERTLQDLIRGLRAHKASSKAQEDAFLAEAMVEIRAELKGKDMALKAEGVLKMCYLMMLYPIPPPPEFAFHVVEVMSSPRYHLKQIGYLAAPMAFSGDTEEVVLTVNGIKKDLMSPYIPLPPLPLTALPHLLSLSPSLSTTLHPDLLHLLTHSSPRIRKRAVLCLLPCWEAFPEGLREGFPRLRERLQDSDQGVVGATVGVVMELARRQGGKNYLPLAPELFGILTGSSNNWMLIKVVKLFAILTPLEPRLVRKLLPPITSLISSTSAISLLYECVRTCIVGGMLDPDRAEGEALARVCVEKLGGYLRDEGGDQNLRYIALLAMVKIIPTHPAMVAEYQEEILQSLDDPDVSIRMRALELVTSMVDRDNLQSIADQLLSHLAPPESNTSALPSAVASLTAIANQLSPTTAKDPATASTSVSLSPAYRLLLTQKLLSIISYDTYVNVTDFEWVISVLIDIAYVSNVNVGDEIRRLVLDVVGRVRNVREYAVGVLEKVLGDEDFRERGRDGTGEDGLVEAAVWVCGEYSSYLSSPLSAISSILSPSLHLSSPALISLSLHAAAKIFGHHAAAISSSWSSDRHEETKALVASIKSGSAPFLGSADIEIQERAVEFTQLFSFIEADLNHHVPPKKSSPDEDIPGVQDGFAEKESADPPYPKSLFLFEPLFTSHELNTVAYKAQEAVRLPDGLDLDRDIVPGGGFGVDGDDDEEIESEEEKEKEVVDLGEGGGAGMEELRRVLREQQKKGKRREGETKEERERRRAARKAKHKNDPYYLYDKTEDQDEDNIDDIPIVKLDDSEMGVGADLQEAGPSSKAKATSTSMPMSKAKLKSGKSKSKKEKAPLPEVDRTGELPEGADTTSRASAIQTPAGPSRTASGLAAVDLSTAPSNQGNTSLSRFEEYKMDEDDDRVVAPAAGSDPSYADHTRTVEADREVDVDVPVVTPVEVEVVKVKRKKKGDKKKKDV</sequence>
<comment type="similarity">
    <text evidence="2 7">Belongs to the adaptor complexes large subunit family.</text>
</comment>
<dbReference type="OrthoDB" id="10264595at2759"/>
<comment type="subunit">
    <text evidence="7">Adaptor protein complex 3 (AP-3) is a heterotetramer.</text>
</comment>
<accession>A0A1B9H194</accession>
<reference evidence="11" key="2">
    <citation type="submission" date="2013-12" db="EMBL/GenBank/DDBJ databases">
        <title>Evolution of pathogenesis and genome organization in the Tremellales.</title>
        <authorList>
            <person name="Cuomo C."/>
            <person name="Litvintseva A."/>
            <person name="Heitman J."/>
            <person name="Chen Y."/>
            <person name="Sun S."/>
            <person name="Springer D."/>
            <person name="Dromer F."/>
            <person name="Young S."/>
            <person name="Zeng Q."/>
            <person name="Chapman S."/>
            <person name="Gujja S."/>
            <person name="Saif S."/>
            <person name="Birren B."/>
        </authorList>
    </citation>
    <scope>NUCLEOTIDE SEQUENCE [LARGE SCALE GENOMIC DNA]</scope>
    <source>
        <strain evidence="11">BCC8398</strain>
    </source>
</reference>
<dbReference type="GO" id="GO:0005794">
    <property type="term" value="C:Golgi apparatus"/>
    <property type="evidence" value="ECO:0007669"/>
    <property type="project" value="UniProtKB-SubCell"/>
</dbReference>
<evidence type="ECO:0000256" key="3">
    <source>
        <dbReference type="ARBA" id="ARBA00022448"/>
    </source>
</evidence>
<dbReference type="GO" id="GO:0030123">
    <property type="term" value="C:AP-3 adaptor complex"/>
    <property type="evidence" value="ECO:0007669"/>
    <property type="project" value="InterPro"/>
</dbReference>
<feature type="region of interest" description="Disordered" evidence="8">
    <location>
        <begin position="905"/>
        <end position="930"/>
    </location>
</feature>
<comment type="function">
    <text evidence="7">Part of the AP-3 complex, an adaptor-related complex which is not clathrin-associated. The complex is associated with the Golgi region as well as more peripheral structures. It facilitates the budding of vesicles from the Golgi membrane.</text>
</comment>
<feature type="compositionally biased region" description="Polar residues" evidence="8">
    <location>
        <begin position="857"/>
        <end position="866"/>
    </location>
</feature>
<keyword evidence="11" id="KW-1185">Reference proteome</keyword>
<dbReference type="SUPFAM" id="SSF48371">
    <property type="entry name" value="ARM repeat"/>
    <property type="match status" value="1"/>
</dbReference>
<evidence type="ECO:0000313" key="10">
    <source>
        <dbReference type="EMBL" id="OCF37048.1"/>
    </source>
</evidence>
<dbReference type="EMBL" id="KI669493">
    <property type="protein sequence ID" value="OCF37048.1"/>
    <property type="molecule type" value="Genomic_DNA"/>
</dbReference>